<dbReference type="PANTHER" id="PTHR43390:SF1">
    <property type="entry name" value="CHLOROPLAST PROCESSING PEPTIDASE"/>
    <property type="match status" value="1"/>
</dbReference>
<feature type="domain" description="Peptidase S26" evidence="8">
    <location>
        <begin position="91"/>
        <end position="307"/>
    </location>
</feature>
<comment type="caution">
    <text evidence="9">The sequence shown here is derived from an EMBL/GenBank/DDBJ whole genome shotgun (WGS) entry which is preliminary data.</text>
</comment>
<dbReference type="NCBIfam" id="TIGR02227">
    <property type="entry name" value="sigpep_I_bact"/>
    <property type="match status" value="1"/>
</dbReference>
<dbReference type="Pfam" id="PF10502">
    <property type="entry name" value="Peptidase_S26"/>
    <property type="match status" value="1"/>
</dbReference>
<gene>
    <name evidence="9" type="ORF">HNQ50_000931</name>
</gene>
<dbReference type="SUPFAM" id="SSF51306">
    <property type="entry name" value="LexA/Signal peptidase"/>
    <property type="match status" value="1"/>
</dbReference>
<dbReference type="InterPro" id="IPR036286">
    <property type="entry name" value="LexA/Signal_pep-like_sf"/>
</dbReference>
<dbReference type="GO" id="GO:0009003">
    <property type="term" value="F:signal peptidase activity"/>
    <property type="evidence" value="ECO:0007669"/>
    <property type="project" value="UniProtKB-EC"/>
</dbReference>
<dbReference type="Proteomes" id="UP000543030">
    <property type="component" value="Unassembled WGS sequence"/>
</dbReference>
<feature type="transmembrane region" description="Helical" evidence="7">
    <location>
        <begin position="90"/>
        <end position="111"/>
    </location>
</feature>
<accession>A0A840R9Z6</accession>
<dbReference type="EMBL" id="JACHHN010000002">
    <property type="protein sequence ID" value="MBB5190209.1"/>
    <property type="molecule type" value="Genomic_DNA"/>
</dbReference>
<dbReference type="CDD" id="cd06530">
    <property type="entry name" value="S26_SPase_I"/>
    <property type="match status" value="1"/>
</dbReference>
<dbReference type="PROSITE" id="PS00761">
    <property type="entry name" value="SPASE_I_3"/>
    <property type="match status" value="1"/>
</dbReference>
<comment type="catalytic activity">
    <reaction evidence="1 7">
        <text>Cleavage of hydrophobic, N-terminal signal or leader sequences from secreted and periplasmic proteins.</text>
        <dbReference type="EC" id="3.4.21.89"/>
    </reaction>
</comment>
<evidence type="ECO:0000313" key="10">
    <source>
        <dbReference type="Proteomes" id="UP000543030"/>
    </source>
</evidence>
<protein>
    <recommendedName>
        <fullName evidence="4 7">Signal peptidase I</fullName>
        <ecNumber evidence="3 7">3.4.21.89</ecNumber>
    </recommendedName>
</protein>
<comment type="similarity">
    <text evidence="2 7">Belongs to the peptidase S26 family.</text>
</comment>
<comment type="subcellular location">
    <subcellularLocation>
        <location evidence="7">Membrane</location>
        <topology evidence="7">Single-pass type II membrane protein</topology>
    </subcellularLocation>
</comment>
<evidence type="ECO:0000256" key="4">
    <source>
        <dbReference type="ARBA" id="ARBA00019232"/>
    </source>
</evidence>
<keyword evidence="10" id="KW-1185">Reference proteome</keyword>
<keyword evidence="7" id="KW-0812">Transmembrane</keyword>
<evidence type="ECO:0000313" key="9">
    <source>
        <dbReference type="EMBL" id="MBB5190209.1"/>
    </source>
</evidence>
<dbReference type="AlphaFoldDB" id="A0A840R9Z6"/>
<keyword evidence="7" id="KW-0472">Membrane</keyword>
<evidence type="ECO:0000259" key="8">
    <source>
        <dbReference type="Pfam" id="PF10502"/>
    </source>
</evidence>
<dbReference type="InterPro" id="IPR019758">
    <property type="entry name" value="Pept_S26A_signal_pept_1_CS"/>
</dbReference>
<dbReference type="PROSITE" id="PS00760">
    <property type="entry name" value="SPASE_I_2"/>
    <property type="match status" value="1"/>
</dbReference>
<dbReference type="InterPro" id="IPR019757">
    <property type="entry name" value="Pept_S26A_signal_pept_1_Lys-AS"/>
</dbReference>
<evidence type="ECO:0000256" key="7">
    <source>
        <dbReference type="RuleBase" id="RU362042"/>
    </source>
</evidence>
<dbReference type="PANTHER" id="PTHR43390">
    <property type="entry name" value="SIGNAL PEPTIDASE I"/>
    <property type="match status" value="1"/>
</dbReference>
<keyword evidence="7" id="KW-1133">Transmembrane helix</keyword>
<dbReference type="GO" id="GO:0016020">
    <property type="term" value="C:membrane"/>
    <property type="evidence" value="ECO:0007669"/>
    <property type="project" value="UniProtKB-SubCell"/>
</dbReference>
<name>A0A840R9Z6_9NEIS</name>
<feature type="active site" evidence="6">
    <location>
        <position position="176"/>
    </location>
</feature>
<evidence type="ECO:0000256" key="5">
    <source>
        <dbReference type="ARBA" id="ARBA00022801"/>
    </source>
</evidence>
<feature type="active site" evidence="6">
    <location>
        <position position="121"/>
    </location>
</feature>
<evidence type="ECO:0000256" key="3">
    <source>
        <dbReference type="ARBA" id="ARBA00013208"/>
    </source>
</evidence>
<reference evidence="9 10" key="1">
    <citation type="submission" date="2020-08" db="EMBL/GenBank/DDBJ databases">
        <title>Genomic Encyclopedia of Type Strains, Phase IV (KMG-IV): sequencing the most valuable type-strain genomes for metagenomic binning, comparative biology and taxonomic classification.</title>
        <authorList>
            <person name="Goeker M."/>
        </authorList>
    </citation>
    <scope>NUCLEOTIDE SEQUENCE [LARGE SCALE GENOMIC DNA]</scope>
    <source>
        <strain evidence="9 10">DSM 18233</strain>
    </source>
</reference>
<feature type="transmembrane region" description="Helical" evidence="7">
    <location>
        <begin position="37"/>
        <end position="70"/>
    </location>
</feature>
<keyword evidence="7" id="KW-0645">Protease</keyword>
<proteinExistence type="inferred from homology"/>
<keyword evidence="5 7" id="KW-0378">Hydrolase</keyword>
<organism evidence="9 10">
    <name type="scientific">Silvimonas terrae</name>
    <dbReference type="NCBI Taxonomy" id="300266"/>
    <lineage>
        <taxon>Bacteria</taxon>
        <taxon>Pseudomonadati</taxon>
        <taxon>Pseudomonadota</taxon>
        <taxon>Betaproteobacteria</taxon>
        <taxon>Neisseriales</taxon>
        <taxon>Chitinibacteraceae</taxon>
        <taxon>Silvimonas</taxon>
    </lineage>
</organism>
<dbReference type="GO" id="GO:0004252">
    <property type="term" value="F:serine-type endopeptidase activity"/>
    <property type="evidence" value="ECO:0007669"/>
    <property type="project" value="InterPro"/>
</dbReference>
<dbReference type="GO" id="GO:0006465">
    <property type="term" value="P:signal peptide processing"/>
    <property type="evidence" value="ECO:0007669"/>
    <property type="project" value="InterPro"/>
</dbReference>
<dbReference type="InterPro" id="IPR019533">
    <property type="entry name" value="Peptidase_S26"/>
</dbReference>
<evidence type="ECO:0000256" key="2">
    <source>
        <dbReference type="ARBA" id="ARBA00009370"/>
    </source>
</evidence>
<dbReference type="PRINTS" id="PR00727">
    <property type="entry name" value="LEADERPTASE"/>
</dbReference>
<evidence type="ECO:0000256" key="1">
    <source>
        <dbReference type="ARBA" id="ARBA00000677"/>
    </source>
</evidence>
<dbReference type="InterPro" id="IPR000223">
    <property type="entry name" value="Pept_S26A_signal_pept_1"/>
</dbReference>
<dbReference type="RefSeq" id="WP_184098080.1">
    <property type="nucleotide sequence ID" value="NZ_JACHHN010000002.1"/>
</dbReference>
<sequence length="320" mass="36225">MNWLFIGIVVTLLGPIMIALGSKQERTGPEAPQLVQYGYLFAIVGVFILLVQYLSIAAAMLVFVLLTGIVWGLDKFVLGKKRGTAHVPDWVEYGRGFFPVILVVFLLRSFLIEPYQIPSSSMRPGLVVGDFIVVNKFAYGLRVPVLNNVFVPVGKPQHGDVMVFNYPENPAVNYIKRTIGVPGDTVEYRNKHLTINGQPVPTQDAGTLDYVEDGVQLVRNKQFLEKQGEHVYNTLEAIENPPYVMLSEVRDFPYRENCRYDDEGFTCKVPDGYYFMMGDNRDHSADSRYWGFVPDKYVVGKAFLVWFNPKQLSRIGTVIH</sequence>
<dbReference type="EC" id="3.4.21.89" evidence="3 7"/>
<dbReference type="Gene3D" id="2.10.109.10">
    <property type="entry name" value="Umud Fragment, subunit A"/>
    <property type="match status" value="1"/>
</dbReference>
<evidence type="ECO:0000256" key="6">
    <source>
        <dbReference type="PIRSR" id="PIRSR600223-1"/>
    </source>
</evidence>
<comment type="caution">
    <text evidence="7">Lacks conserved residue(s) required for the propagation of feature annotation.</text>
</comment>